<name>A0A4Q0S6E5_9BRAD</name>
<dbReference type="PROSITE" id="PS51318">
    <property type="entry name" value="TAT"/>
    <property type="match status" value="1"/>
</dbReference>
<dbReference type="GO" id="GO:1904680">
    <property type="term" value="F:peptide transmembrane transporter activity"/>
    <property type="evidence" value="ECO:0007669"/>
    <property type="project" value="TreeGrafter"/>
</dbReference>
<comment type="subcellular location">
    <subcellularLocation>
        <location evidence="1">Periplasm</location>
    </subcellularLocation>
</comment>
<dbReference type="GO" id="GO:0030288">
    <property type="term" value="C:outer membrane-bounded periplasmic space"/>
    <property type="evidence" value="ECO:0007669"/>
    <property type="project" value="UniProtKB-ARBA"/>
</dbReference>
<feature type="signal peptide" evidence="4">
    <location>
        <begin position="1"/>
        <end position="26"/>
    </location>
</feature>
<dbReference type="GO" id="GO:0043190">
    <property type="term" value="C:ATP-binding cassette (ABC) transporter complex"/>
    <property type="evidence" value="ECO:0007669"/>
    <property type="project" value="InterPro"/>
</dbReference>
<dbReference type="InterPro" id="IPR000914">
    <property type="entry name" value="SBP_5_dom"/>
</dbReference>
<dbReference type="GO" id="GO:0015833">
    <property type="term" value="P:peptide transport"/>
    <property type="evidence" value="ECO:0007669"/>
    <property type="project" value="TreeGrafter"/>
</dbReference>
<dbReference type="PIRSF" id="PIRSF002741">
    <property type="entry name" value="MppA"/>
    <property type="match status" value="1"/>
</dbReference>
<dbReference type="Pfam" id="PF00496">
    <property type="entry name" value="SBP_bac_5"/>
    <property type="match status" value="1"/>
</dbReference>
<dbReference type="InterPro" id="IPR006311">
    <property type="entry name" value="TAT_signal"/>
</dbReference>
<keyword evidence="3 4" id="KW-0732">Signal</keyword>
<evidence type="ECO:0000256" key="3">
    <source>
        <dbReference type="ARBA" id="ARBA00022729"/>
    </source>
</evidence>
<evidence type="ECO:0000313" key="7">
    <source>
        <dbReference type="Proteomes" id="UP000289546"/>
    </source>
</evidence>
<dbReference type="Gene3D" id="3.10.105.10">
    <property type="entry name" value="Dipeptide-binding Protein, Domain 3"/>
    <property type="match status" value="1"/>
</dbReference>
<dbReference type="Gene3D" id="3.90.76.10">
    <property type="entry name" value="Dipeptide-binding Protein, Domain 1"/>
    <property type="match status" value="1"/>
</dbReference>
<reference evidence="6 7" key="1">
    <citation type="submission" date="2015-04" db="EMBL/GenBank/DDBJ databases">
        <title>Comparative genomics of rhizobia nodulating Arachis hypogaea in China.</title>
        <authorList>
            <person name="Li Y."/>
        </authorList>
    </citation>
    <scope>NUCLEOTIDE SEQUENCE [LARGE SCALE GENOMIC DNA]</scope>
    <source>
        <strain evidence="6 7">CCBAU 51757</strain>
    </source>
</reference>
<dbReference type="PANTHER" id="PTHR30290">
    <property type="entry name" value="PERIPLASMIC BINDING COMPONENT OF ABC TRANSPORTER"/>
    <property type="match status" value="1"/>
</dbReference>
<proteinExistence type="inferred from homology"/>
<feature type="domain" description="Solute-binding protein family 5" evidence="5">
    <location>
        <begin position="79"/>
        <end position="435"/>
    </location>
</feature>
<evidence type="ECO:0000256" key="2">
    <source>
        <dbReference type="ARBA" id="ARBA00005695"/>
    </source>
</evidence>
<protein>
    <submittedName>
        <fullName evidence="6">Peptide ABC transporter substrate-binding protein</fullName>
    </submittedName>
</protein>
<dbReference type="InterPro" id="IPR039424">
    <property type="entry name" value="SBP_5"/>
</dbReference>
<dbReference type="Proteomes" id="UP000289546">
    <property type="component" value="Unassembled WGS sequence"/>
</dbReference>
<dbReference type="SUPFAM" id="SSF53850">
    <property type="entry name" value="Periplasmic binding protein-like II"/>
    <property type="match status" value="1"/>
</dbReference>
<dbReference type="InterPro" id="IPR030678">
    <property type="entry name" value="Peptide/Ni-bd"/>
</dbReference>
<dbReference type="AlphaFoldDB" id="A0A4Q0S6E5"/>
<dbReference type="PROSITE" id="PS01040">
    <property type="entry name" value="SBP_BACTERIAL_5"/>
    <property type="match status" value="1"/>
</dbReference>
<keyword evidence="7" id="KW-1185">Reference proteome</keyword>
<dbReference type="PANTHER" id="PTHR30290:SF38">
    <property type="entry name" value="D,D-DIPEPTIDE-BINDING PERIPLASMIC PROTEIN DDPA-RELATED"/>
    <property type="match status" value="1"/>
</dbReference>
<evidence type="ECO:0000259" key="5">
    <source>
        <dbReference type="Pfam" id="PF00496"/>
    </source>
</evidence>
<gene>
    <name evidence="6" type="ORF">XH99_12965</name>
</gene>
<dbReference type="CDD" id="cd08502">
    <property type="entry name" value="PBP2_NikA_DppA_OppA_like_16"/>
    <property type="match status" value="1"/>
</dbReference>
<comment type="similarity">
    <text evidence="2">Belongs to the bacterial solute-binding protein 5 family.</text>
</comment>
<evidence type="ECO:0000313" key="6">
    <source>
        <dbReference type="EMBL" id="RXH29731.1"/>
    </source>
</evidence>
<dbReference type="RefSeq" id="WP_128918350.1">
    <property type="nucleotide sequence ID" value="NZ_LBJQ01000070.1"/>
</dbReference>
<evidence type="ECO:0000256" key="1">
    <source>
        <dbReference type="ARBA" id="ARBA00004418"/>
    </source>
</evidence>
<comment type="caution">
    <text evidence="6">The sequence shown here is derived from an EMBL/GenBank/DDBJ whole genome shotgun (WGS) entry which is preliminary data.</text>
</comment>
<evidence type="ECO:0000256" key="4">
    <source>
        <dbReference type="SAM" id="SignalP"/>
    </source>
</evidence>
<feature type="chain" id="PRO_5020254363" evidence="4">
    <location>
        <begin position="27"/>
        <end position="534"/>
    </location>
</feature>
<dbReference type="EMBL" id="LBJQ01000070">
    <property type="protein sequence ID" value="RXH29731.1"/>
    <property type="molecule type" value="Genomic_DNA"/>
</dbReference>
<dbReference type="InterPro" id="IPR023765">
    <property type="entry name" value="SBP_5_CS"/>
</dbReference>
<sequence>MAISRRKLIKAGASAGAALSIPSALWAQVEPAAARTVRMVTGSGDLRVFDPIFTAAYVTANHGLAIYDTLFSLDSRFMPQPQMVASWGVSDDKKTYTFQLRDGLSWHDGAPVTAADCVASIRRWAEVNPGGQLMMARAKDISKKDDKTFTITLKEPLGLLIDILANIATPCLFIMREKDATRPATEQVTTNVGSGPFKFNHALAKPGASFTYDQNENYVPRKEPADGLAGGKVVKVDRVIWDNIADQQTAFAALQAGEIDFFGAPPLDQLSTIKSDPNLELQVLNKGGNDWYLRLNCLQKPFDNVKARQAMLQLIDQDAFMRTEYPPEYISTVTSIFGTGSVYSNDENTGWHKKGGDPEKAKQLFKEAGYSGEKVVILQPTNISFINNASQLLAASLRKIGVNAELAPSDWGGVVARRANKAPVEKGGWSIFISSDSDYSLGNPIGNITLAANGEKAWYGWPNNEEYEALRAKWADVETLEERKELARKMQQVFWDFVGFVFLGKSVSPIARRKTLTGVIGMPTLVPMWNMQKA</sequence>
<organism evidence="6 7">
    <name type="scientific">Bradyrhizobium nanningense</name>
    <dbReference type="NCBI Taxonomy" id="1325118"/>
    <lineage>
        <taxon>Bacteria</taxon>
        <taxon>Pseudomonadati</taxon>
        <taxon>Pseudomonadota</taxon>
        <taxon>Alphaproteobacteria</taxon>
        <taxon>Hyphomicrobiales</taxon>
        <taxon>Nitrobacteraceae</taxon>
        <taxon>Bradyrhizobium</taxon>
    </lineage>
</organism>
<dbReference type="Gene3D" id="3.40.190.10">
    <property type="entry name" value="Periplasmic binding protein-like II"/>
    <property type="match status" value="1"/>
</dbReference>
<accession>A0A4Q0S6E5</accession>